<feature type="region of interest" description="Disordered" evidence="1">
    <location>
        <begin position="303"/>
        <end position="389"/>
    </location>
</feature>
<evidence type="ECO:0000313" key="2">
    <source>
        <dbReference type="EMBL" id="CEM27985.1"/>
    </source>
</evidence>
<dbReference type="VEuPathDB" id="CryptoDB:Cvel_21571"/>
<feature type="compositionally biased region" description="Polar residues" evidence="1">
    <location>
        <begin position="303"/>
        <end position="316"/>
    </location>
</feature>
<feature type="compositionally biased region" description="Basic and acidic residues" evidence="1">
    <location>
        <begin position="38"/>
        <end position="61"/>
    </location>
</feature>
<feature type="compositionally biased region" description="Basic and acidic residues" evidence="1">
    <location>
        <begin position="22"/>
        <end position="31"/>
    </location>
</feature>
<feature type="region of interest" description="Disordered" evidence="1">
    <location>
        <begin position="128"/>
        <end position="169"/>
    </location>
</feature>
<sequence>MHQRARPTTTSSGSLSTSRTKGGREREDNSARRPLFSDTKKETDRAGGRKIEKPKQANRVDPRKNYFVATWRRTPFNPNGFVQALNGNCRYAHLENFDAPRGNRWRFHFLDSACLNFTLECVNPNHETPPSLGGQGQEQGGELKTPAAETASAPVIGPGSKGGSRLRAPPAAERWLAPDLRLVEREDDAAVWEYVEHPKFRGGDSDVGLVIRAEGSSLLLCSEERTGRVTLMSREEAAGREGPDGGFRFNIAWEATPDDDSVLEALLSKEKEAAVGVGGGTHLQLFEEDDLLTTAAAWGGLSLSETPPSQAGTSAAVTGKGTASVLSQWRQPQEGPGVAQLSAPVGGTWATSSRWSGRTGVESGDGVGSAGRELRESGTVGLRSSIGCN</sequence>
<evidence type="ECO:0000256" key="1">
    <source>
        <dbReference type="SAM" id="MobiDB-lite"/>
    </source>
</evidence>
<organism evidence="2">
    <name type="scientific">Chromera velia CCMP2878</name>
    <dbReference type="NCBI Taxonomy" id="1169474"/>
    <lineage>
        <taxon>Eukaryota</taxon>
        <taxon>Sar</taxon>
        <taxon>Alveolata</taxon>
        <taxon>Colpodellida</taxon>
        <taxon>Chromeraceae</taxon>
        <taxon>Chromera</taxon>
    </lineage>
</organism>
<gene>
    <name evidence="2" type="ORF">Cvel_21571</name>
</gene>
<reference evidence="2" key="1">
    <citation type="submission" date="2014-11" db="EMBL/GenBank/DDBJ databases">
        <authorList>
            <person name="Otto D Thomas"/>
            <person name="Naeem Raeece"/>
        </authorList>
    </citation>
    <scope>NUCLEOTIDE SEQUENCE</scope>
</reference>
<feature type="compositionally biased region" description="Low complexity" evidence="1">
    <location>
        <begin position="1"/>
        <end position="20"/>
    </location>
</feature>
<protein>
    <submittedName>
        <fullName evidence="2">Uncharacterized protein</fullName>
    </submittedName>
</protein>
<proteinExistence type="predicted"/>
<feature type="region of interest" description="Disordered" evidence="1">
    <location>
        <begin position="1"/>
        <end position="61"/>
    </location>
</feature>
<accession>A0A0G4GEV6</accession>
<name>A0A0G4GEV6_9ALVE</name>
<dbReference type="AlphaFoldDB" id="A0A0G4GEV6"/>
<dbReference type="EMBL" id="CDMZ01001143">
    <property type="protein sequence ID" value="CEM27985.1"/>
    <property type="molecule type" value="Genomic_DNA"/>
</dbReference>